<organism evidence="3 4">
    <name type="scientific">Thioclava indica</name>
    <dbReference type="NCBI Taxonomy" id="1353528"/>
    <lineage>
        <taxon>Bacteria</taxon>
        <taxon>Pseudomonadati</taxon>
        <taxon>Pseudomonadota</taxon>
        <taxon>Alphaproteobacteria</taxon>
        <taxon>Rhodobacterales</taxon>
        <taxon>Paracoccaceae</taxon>
        <taxon>Thioclava</taxon>
    </lineage>
</organism>
<dbReference type="InterPro" id="IPR036291">
    <property type="entry name" value="NAD(P)-bd_dom_sf"/>
</dbReference>
<feature type="domain" description="GFO/IDH/MocA-like oxidoreductase" evidence="2">
    <location>
        <begin position="133"/>
        <end position="243"/>
    </location>
</feature>
<dbReference type="InterPro" id="IPR055170">
    <property type="entry name" value="GFO_IDH_MocA-like_dom"/>
</dbReference>
<dbReference type="EMBL" id="AUNB01000035">
    <property type="protein sequence ID" value="KEO58358.1"/>
    <property type="molecule type" value="Genomic_DNA"/>
</dbReference>
<sequence length="350" mass="38442">MTGAGNITVGVIGLGYFSQFHLNAWERIEGVTIAGISDRDGARTQEVAELRGVAGFADPAPLLGPEGPDILDLVTPPDSHAGLVRAALRPGRMIICQKPFCRNIAEAEAVVQEAAAIGADLIIHENFRFQPWYRKIKQMLEAGDLGQVYGCRFALRPGDGRGEDAYLARQPAFRAMPRLLIHETGVHFLDLFGWLFGSIESVYADIRQLNPVIAGEDCGLMILHHRGGTVSVFDGNRLSDHVAENRRKTMGELVIEAERGTLRLDGEGRLFSRGFGSNDEAELPLHYEDRDFGGGCVEALNRHVVAYLRDGAPLENRAQDYLDVIRCDEAAYLSAHQGRRIIPGQEEETA</sequence>
<comment type="caution">
    <text evidence="3">The sequence shown here is derived from an EMBL/GenBank/DDBJ whole genome shotgun (WGS) entry which is preliminary data.</text>
</comment>
<dbReference type="GO" id="GO:0000166">
    <property type="term" value="F:nucleotide binding"/>
    <property type="evidence" value="ECO:0007669"/>
    <property type="project" value="InterPro"/>
</dbReference>
<feature type="domain" description="Gfo/Idh/MocA-like oxidoreductase N-terminal" evidence="1">
    <location>
        <begin position="7"/>
        <end position="117"/>
    </location>
</feature>
<dbReference type="AlphaFoldDB" id="A0A074JRT2"/>
<dbReference type="OrthoDB" id="9792935at2"/>
<evidence type="ECO:0000313" key="3">
    <source>
        <dbReference type="EMBL" id="KEO58358.1"/>
    </source>
</evidence>
<reference evidence="3 4" key="1">
    <citation type="journal article" date="2015" name="Antonie Van Leeuwenhoek">
        <title>Thioclava indica sp. nov., isolated from surface seawater of the Indian Ocean.</title>
        <authorList>
            <person name="Liu Y."/>
            <person name="Lai Q."/>
            <person name="Du J."/>
            <person name="Xu H."/>
            <person name="Jiang L."/>
            <person name="Shao Z."/>
        </authorList>
    </citation>
    <scope>NUCLEOTIDE SEQUENCE [LARGE SCALE GENOMIC DNA]</scope>
    <source>
        <strain evidence="3 4">DT23-4</strain>
    </source>
</reference>
<dbReference type="SUPFAM" id="SSF51735">
    <property type="entry name" value="NAD(P)-binding Rossmann-fold domains"/>
    <property type="match status" value="1"/>
</dbReference>
<dbReference type="Proteomes" id="UP000027471">
    <property type="component" value="Unassembled WGS sequence"/>
</dbReference>
<proteinExistence type="predicted"/>
<dbReference type="RefSeq" id="WP_038131441.1">
    <property type="nucleotide sequence ID" value="NZ_AUNB01000035.1"/>
</dbReference>
<dbReference type="PANTHER" id="PTHR43708:SF8">
    <property type="entry name" value="OXIDOREDUCTASE"/>
    <property type="match status" value="1"/>
</dbReference>
<dbReference type="InterPro" id="IPR051317">
    <property type="entry name" value="Gfo/Idh/MocA_oxidoreduct"/>
</dbReference>
<dbReference type="InterPro" id="IPR000683">
    <property type="entry name" value="Gfo/Idh/MocA-like_OxRdtase_N"/>
</dbReference>
<protein>
    <recommendedName>
        <fullName evidence="5">Dehydrogenase</fullName>
    </recommendedName>
</protein>
<evidence type="ECO:0000313" key="4">
    <source>
        <dbReference type="Proteomes" id="UP000027471"/>
    </source>
</evidence>
<evidence type="ECO:0000259" key="2">
    <source>
        <dbReference type="Pfam" id="PF22725"/>
    </source>
</evidence>
<dbReference type="SUPFAM" id="SSF55347">
    <property type="entry name" value="Glyceraldehyde-3-phosphate dehydrogenase-like, C-terminal domain"/>
    <property type="match status" value="1"/>
</dbReference>
<evidence type="ECO:0000259" key="1">
    <source>
        <dbReference type="Pfam" id="PF01408"/>
    </source>
</evidence>
<dbReference type="Pfam" id="PF01408">
    <property type="entry name" value="GFO_IDH_MocA"/>
    <property type="match status" value="1"/>
</dbReference>
<dbReference type="Gene3D" id="3.40.50.720">
    <property type="entry name" value="NAD(P)-binding Rossmann-like Domain"/>
    <property type="match status" value="1"/>
</dbReference>
<dbReference type="PANTHER" id="PTHR43708">
    <property type="entry name" value="CONSERVED EXPRESSED OXIDOREDUCTASE (EUROFUNG)"/>
    <property type="match status" value="1"/>
</dbReference>
<gene>
    <name evidence="3" type="ORF">DT23_16555</name>
</gene>
<dbReference type="Pfam" id="PF22725">
    <property type="entry name" value="GFO_IDH_MocA_C3"/>
    <property type="match status" value="1"/>
</dbReference>
<dbReference type="eggNOG" id="COG0673">
    <property type="taxonomic scope" value="Bacteria"/>
</dbReference>
<keyword evidence="4" id="KW-1185">Reference proteome</keyword>
<accession>A0A074JRT2</accession>
<dbReference type="Gene3D" id="3.30.360.10">
    <property type="entry name" value="Dihydrodipicolinate Reductase, domain 2"/>
    <property type="match status" value="1"/>
</dbReference>
<dbReference type="STRING" id="1353528.DT23_16555"/>
<name>A0A074JRT2_9RHOB</name>
<evidence type="ECO:0008006" key="5">
    <source>
        <dbReference type="Google" id="ProtNLM"/>
    </source>
</evidence>